<dbReference type="EMBL" id="JAFVMH010000004">
    <property type="protein sequence ID" value="MBO1325377.1"/>
    <property type="molecule type" value="Genomic_DNA"/>
</dbReference>
<dbReference type="RefSeq" id="WP_207846051.1">
    <property type="nucleotide sequence ID" value="NZ_JAFVMH010000004.1"/>
</dbReference>
<reference evidence="1" key="1">
    <citation type="submission" date="2021-03" db="EMBL/GenBank/DDBJ databases">
        <title>The complete genome sequence of Acetobacter sp. TBRC 12339.</title>
        <authorList>
            <person name="Charoenyingcharoen P."/>
            <person name="Yukphan P."/>
        </authorList>
    </citation>
    <scope>NUCLEOTIDE SEQUENCE</scope>
    <source>
        <strain evidence="1">TBRC 12339</strain>
    </source>
</reference>
<accession>A0A939KQI4</accession>
<sequence>MSQALGYPDGMAFGRMAPVGSPYHNELPMERESRADQKLLEAFHDKLEAVAKEGDALMARLHFARDLPSFAFIVDDLRKAAAEVMSSDVEYLIGMQG</sequence>
<dbReference type="Proteomes" id="UP000664073">
    <property type="component" value="Unassembled WGS sequence"/>
</dbReference>
<dbReference type="AlphaFoldDB" id="A0A939KQI4"/>
<evidence type="ECO:0000313" key="2">
    <source>
        <dbReference type="Proteomes" id="UP000664073"/>
    </source>
</evidence>
<protein>
    <submittedName>
        <fullName evidence="1">Uncharacterized protein</fullName>
    </submittedName>
</protein>
<keyword evidence="2" id="KW-1185">Reference proteome</keyword>
<proteinExistence type="predicted"/>
<evidence type="ECO:0000313" key="1">
    <source>
        <dbReference type="EMBL" id="MBO1325377.1"/>
    </source>
</evidence>
<name>A0A939KQI4_9PROT</name>
<organism evidence="1 2">
    <name type="scientific">Acetobacter garciniae</name>
    <dbReference type="NCBI Taxonomy" id="2817435"/>
    <lineage>
        <taxon>Bacteria</taxon>
        <taxon>Pseudomonadati</taxon>
        <taxon>Pseudomonadota</taxon>
        <taxon>Alphaproteobacteria</taxon>
        <taxon>Acetobacterales</taxon>
        <taxon>Acetobacteraceae</taxon>
        <taxon>Acetobacter</taxon>
    </lineage>
</organism>
<gene>
    <name evidence="1" type="ORF">J2D77_09475</name>
</gene>
<comment type="caution">
    <text evidence="1">The sequence shown here is derived from an EMBL/GenBank/DDBJ whole genome shotgun (WGS) entry which is preliminary data.</text>
</comment>